<proteinExistence type="predicted"/>
<name>A0A0A8XR64_ARUDO</name>
<reference evidence="1" key="1">
    <citation type="submission" date="2014-09" db="EMBL/GenBank/DDBJ databases">
        <authorList>
            <person name="Magalhaes I.L.F."/>
            <person name="Oliveira U."/>
            <person name="Santos F.R."/>
            <person name="Vidigal T.H.D.A."/>
            <person name="Brescovit A.D."/>
            <person name="Santos A.J."/>
        </authorList>
    </citation>
    <scope>NUCLEOTIDE SEQUENCE</scope>
    <source>
        <tissue evidence="1">Shoot tissue taken approximately 20 cm above the soil surface</tissue>
    </source>
</reference>
<organism evidence="1">
    <name type="scientific">Arundo donax</name>
    <name type="common">Giant reed</name>
    <name type="synonym">Donax arundinaceus</name>
    <dbReference type="NCBI Taxonomy" id="35708"/>
    <lineage>
        <taxon>Eukaryota</taxon>
        <taxon>Viridiplantae</taxon>
        <taxon>Streptophyta</taxon>
        <taxon>Embryophyta</taxon>
        <taxon>Tracheophyta</taxon>
        <taxon>Spermatophyta</taxon>
        <taxon>Magnoliopsida</taxon>
        <taxon>Liliopsida</taxon>
        <taxon>Poales</taxon>
        <taxon>Poaceae</taxon>
        <taxon>PACMAD clade</taxon>
        <taxon>Arundinoideae</taxon>
        <taxon>Arundineae</taxon>
        <taxon>Arundo</taxon>
    </lineage>
</organism>
<protein>
    <submittedName>
        <fullName evidence="1">Uncharacterized protein</fullName>
    </submittedName>
</protein>
<evidence type="ECO:0000313" key="1">
    <source>
        <dbReference type="EMBL" id="JAD15120.1"/>
    </source>
</evidence>
<dbReference type="AlphaFoldDB" id="A0A0A8XR64"/>
<accession>A0A0A8XR64</accession>
<dbReference type="EMBL" id="GBRH01282775">
    <property type="protein sequence ID" value="JAD15120.1"/>
    <property type="molecule type" value="Transcribed_RNA"/>
</dbReference>
<reference evidence="1" key="2">
    <citation type="journal article" date="2015" name="Data Brief">
        <title>Shoot transcriptome of the giant reed, Arundo donax.</title>
        <authorList>
            <person name="Barrero R.A."/>
            <person name="Guerrero F.D."/>
            <person name="Moolhuijzen P."/>
            <person name="Goolsby J.A."/>
            <person name="Tidwell J."/>
            <person name="Bellgard S.E."/>
            <person name="Bellgard M.I."/>
        </authorList>
    </citation>
    <scope>NUCLEOTIDE SEQUENCE</scope>
    <source>
        <tissue evidence="1">Shoot tissue taken approximately 20 cm above the soil surface</tissue>
    </source>
</reference>
<sequence length="66" mass="7641">MQPSTGYAFHKSRTTQIIISGQLVCRPNIPNEYRRPICFSDGKTLEDSQLWPCILVVSLIQLFWEN</sequence>